<gene>
    <name evidence="1" type="ORF">ABID21_002544</name>
</gene>
<keyword evidence="2" id="KW-1185">Reference proteome</keyword>
<dbReference type="Proteomes" id="UP001549031">
    <property type="component" value="Unassembled WGS sequence"/>
</dbReference>
<evidence type="ECO:0000313" key="1">
    <source>
        <dbReference type="EMBL" id="MET3586426.1"/>
    </source>
</evidence>
<evidence type="ECO:0000313" key="2">
    <source>
        <dbReference type="Proteomes" id="UP001549031"/>
    </source>
</evidence>
<dbReference type="EMBL" id="JBEPLJ010000009">
    <property type="protein sequence ID" value="MET3586426.1"/>
    <property type="molecule type" value="Genomic_DNA"/>
</dbReference>
<reference evidence="1 2" key="1">
    <citation type="submission" date="2024-06" db="EMBL/GenBank/DDBJ databases">
        <title>Genomic Encyclopedia of Type Strains, Phase IV (KMG-IV): sequencing the most valuable type-strain genomes for metagenomic binning, comparative biology and taxonomic classification.</title>
        <authorList>
            <person name="Goeker M."/>
        </authorList>
    </citation>
    <scope>NUCLEOTIDE SEQUENCE [LARGE SCALE GENOMIC DNA]</scope>
    <source>
        <strain evidence="1 2">DSM 105042</strain>
    </source>
</reference>
<name>A0ABV2H7D4_9HYPH</name>
<proteinExistence type="predicted"/>
<protein>
    <submittedName>
        <fullName evidence="1">Uncharacterized protein</fullName>
    </submittedName>
</protein>
<comment type="caution">
    <text evidence="1">The sequence shown here is derived from an EMBL/GenBank/DDBJ whole genome shotgun (WGS) entry which is preliminary data.</text>
</comment>
<organism evidence="1 2">
    <name type="scientific">Pseudorhizobium tarimense</name>
    <dbReference type="NCBI Taxonomy" id="1079109"/>
    <lineage>
        <taxon>Bacteria</taxon>
        <taxon>Pseudomonadati</taxon>
        <taxon>Pseudomonadota</taxon>
        <taxon>Alphaproteobacteria</taxon>
        <taxon>Hyphomicrobiales</taxon>
        <taxon>Rhizobiaceae</taxon>
        <taxon>Rhizobium/Agrobacterium group</taxon>
        <taxon>Pseudorhizobium</taxon>
    </lineage>
</organism>
<accession>A0ABV2H7D4</accession>
<sequence length="48" mass="5118">MENFSHARPASEYSLSNGAETALTARLRLMRILAKGCGQPVRASNPSG</sequence>